<proteinExistence type="predicted"/>
<dbReference type="KEGG" id="psco:LY89DRAFT_729003"/>
<gene>
    <name evidence="2" type="ORF">LY89DRAFT_729003</name>
</gene>
<dbReference type="AlphaFoldDB" id="A0A194XRW8"/>
<accession>A0A194XRW8</accession>
<dbReference type="InParanoid" id="A0A194XRW8"/>
<feature type="region of interest" description="Disordered" evidence="1">
    <location>
        <begin position="111"/>
        <end position="138"/>
    </location>
</feature>
<dbReference type="InterPro" id="IPR021858">
    <property type="entry name" value="Fun_TF"/>
</dbReference>
<dbReference type="Pfam" id="PF11951">
    <property type="entry name" value="Fungal_trans_2"/>
    <property type="match status" value="1"/>
</dbReference>
<organism evidence="2 3">
    <name type="scientific">Mollisia scopiformis</name>
    <name type="common">Conifer needle endophyte fungus</name>
    <name type="synonym">Phialocephala scopiformis</name>
    <dbReference type="NCBI Taxonomy" id="149040"/>
    <lineage>
        <taxon>Eukaryota</taxon>
        <taxon>Fungi</taxon>
        <taxon>Dikarya</taxon>
        <taxon>Ascomycota</taxon>
        <taxon>Pezizomycotina</taxon>
        <taxon>Leotiomycetes</taxon>
        <taxon>Helotiales</taxon>
        <taxon>Mollisiaceae</taxon>
        <taxon>Mollisia</taxon>
    </lineage>
</organism>
<protein>
    <submittedName>
        <fullName evidence="2">Uncharacterized protein</fullName>
    </submittedName>
</protein>
<evidence type="ECO:0000313" key="2">
    <source>
        <dbReference type="EMBL" id="KUJ22896.1"/>
    </source>
</evidence>
<dbReference type="EMBL" id="KQ947406">
    <property type="protein sequence ID" value="KUJ22896.1"/>
    <property type="molecule type" value="Genomic_DNA"/>
</dbReference>
<dbReference type="OrthoDB" id="4158087at2759"/>
<keyword evidence="3" id="KW-1185">Reference proteome</keyword>
<feature type="compositionally biased region" description="Basic and acidic residues" evidence="1">
    <location>
        <begin position="120"/>
        <end position="134"/>
    </location>
</feature>
<dbReference type="GeneID" id="28829058"/>
<dbReference type="PANTHER" id="PTHR37540">
    <property type="entry name" value="TRANSCRIPTION FACTOR (ACR-2), PUTATIVE-RELATED-RELATED"/>
    <property type="match status" value="1"/>
</dbReference>
<dbReference type="RefSeq" id="XP_018077251.1">
    <property type="nucleotide sequence ID" value="XM_018219332.1"/>
</dbReference>
<feature type="compositionally biased region" description="Basic and acidic residues" evidence="1">
    <location>
        <begin position="79"/>
        <end position="91"/>
    </location>
</feature>
<name>A0A194XRW8_MOLSC</name>
<evidence type="ECO:0000256" key="1">
    <source>
        <dbReference type="SAM" id="MobiDB-lite"/>
    </source>
</evidence>
<feature type="region of interest" description="Disordered" evidence="1">
    <location>
        <begin position="1"/>
        <end position="96"/>
    </location>
</feature>
<dbReference type="Proteomes" id="UP000070700">
    <property type="component" value="Unassembled WGS sequence"/>
</dbReference>
<evidence type="ECO:0000313" key="3">
    <source>
        <dbReference type="Proteomes" id="UP000070700"/>
    </source>
</evidence>
<sequence length="550" mass="61737">MSSFPQDKGGDQALNSPRDVGQVFQTSQPVKGDQDGDSMFINVTESPSLDKASRTKVRVQVMRDFHQRRIQKTTGKTKSQNDGHDPTKVDMKGQTQKFRLGKGVLKRWVPVKSKAGRQKRAPEAQKDKPEREFEPSVETSYANAEFNENMLEDEDLLHPSSIWETARLYQAPSNGMLDPFSAMAVLITPRTQLLLHHYFSDSLLSSWLMMPMRRTLLSLAVHDTAMFHSFLCHYATKFNVQFRTNNSTESMYHATTTASLINEKLSDSSQALTDETIGTVANMAAYESSNGSMSSMVIHMDGLEKMVNLRGGLHEGGFSMIIQRIIGWADYHVATAILQKPRFPPLLLPETAGPQDDHSLRTGLPQCCPFKGSGAPNFEQLSYGIRDLAEKLRIIRQASKIPSEDIWYSDKIYFLQRNLFDLAQSGSDATPLDRVCALAALIYCGHCLRDIPLSYAVTANAVTRLKNSLELLELTSLHEQHLTDKCFWILGFGGVAAEGKPEQEWFAVKFRAMSDYMGLPDWTVARSCLDRILWQVELDAAGERLWEASP</sequence>
<reference evidence="2 3" key="1">
    <citation type="submission" date="2015-10" db="EMBL/GenBank/DDBJ databases">
        <title>Full genome of DAOMC 229536 Phialocephala scopiformis, a fungal endophyte of spruce producing the potent anti-insectan compound rugulosin.</title>
        <authorList>
            <consortium name="DOE Joint Genome Institute"/>
            <person name="Walker A.K."/>
            <person name="Frasz S.L."/>
            <person name="Seifert K.A."/>
            <person name="Miller J.D."/>
            <person name="Mondo S.J."/>
            <person name="Labutti K."/>
            <person name="Lipzen A."/>
            <person name="Dockter R."/>
            <person name="Kennedy M."/>
            <person name="Grigoriev I.V."/>
            <person name="Spatafora J.W."/>
        </authorList>
    </citation>
    <scope>NUCLEOTIDE SEQUENCE [LARGE SCALE GENOMIC DNA]</scope>
    <source>
        <strain evidence="2 3">CBS 120377</strain>
    </source>
</reference>
<dbReference type="PANTHER" id="PTHR37540:SF5">
    <property type="entry name" value="TRANSCRIPTION FACTOR DOMAIN-CONTAINING PROTEIN"/>
    <property type="match status" value="1"/>
</dbReference>